<geneLocation type="plasmid" evidence="5 6">
    <name>pMETEV01</name>
</geneLocation>
<gene>
    <name evidence="5" type="ordered locus">Metev_2272</name>
</gene>
<organism evidence="5 6">
    <name type="scientific">Methanohalobium evestigatum (strain ATCC BAA-1072 / DSM 3721 / NBRC 107634 / OCM 161 / Z-7303)</name>
    <dbReference type="NCBI Taxonomy" id="644295"/>
    <lineage>
        <taxon>Archaea</taxon>
        <taxon>Methanobacteriati</taxon>
        <taxon>Methanobacteriota</taxon>
        <taxon>Stenosarchaea group</taxon>
        <taxon>Methanomicrobia</taxon>
        <taxon>Methanosarcinales</taxon>
        <taxon>Methanosarcinaceae</taxon>
        <taxon>Methanohalobium</taxon>
    </lineage>
</organism>
<dbReference type="GO" id="GO:0003677">
    <property type="term" value="F:DNA binding"/>
    <property type="evidence" value="ECO:0007669"/>
    <property type="project" value="UniProtKB-KW"/>
</dbReference>
<dbReference type="Pfam" id="PF24271">
    <property type="entry name" value="HVO_2833_C"/>
    <property type="match status" value="1"/>
</dbReference>
<accession>D7EBW8</accession>
<dbReference type="AlphaFoldDB" id="D7EBW8"/>
<dbReference type="HOGENOM" id="CLU_079275_0_0_2"/>
<dbReference type="PANTHER" id="PTHR33154:SF38">
    <property type="entry name" value="HTH ARSR-TYPE DOMAIN-CONTAINING PROTEIN"/>
    <property type="match status" value="1"/>
</dbReference>
<dbReference type="InterPro" id="IPR056528">
    <property type="entry name" value="HVO_2833_C"/>
</dbReference>
<dbReference type="GO" id="GO:0006355">
    <property type="term" value="P:regulation of DNA-templated transcription"/>
    <property type="evidence" value="ECO:0007669"/>
    <property type="project" value="TreeGrafter"/>
</dbReference>
<sequence>MLNRTEIRIFNLVSEPKNISQLKNELKLDHSTVSLAVKSLISNGFAIKYSQGKNTFVHQSELAHSIVLSVLLKEYPRLPWSKLLNKSSLHVMSVLKNDSLNIKEISYVTGLHRNTISSVINSLSMYGVILKSNGCYYLNQKHRISDFIDYYWNYINNKKLKKLAKEGTIIWQRGSEFLFKTDTLLNTSEDGRLQPTALTMFPNYDLKIMSEFHYYFYSKQKLRVEDYILHTILISPENAIYNTYALALYSKSDVSKTELMEYARYYNLKDHVEILLKYLDYREKINEYTLPWSEHREIIDSLV</sequence>
<dbReference type="SUPFAM" id="SSF46785">
    <property type="entry name" value="Winged helix' DNA-binding domain"/>
    <property type="match status" value="2"/>
</dbReference>
<dbReference type="InterPro" id="IPR036390">
    <property type="entry name" value="WH_DNA-bd_sf"/>
</dbReference>
<evidence type="ECO:0000256" key="2">
    <source>
        <dbReference type="ARBA" id="ARBA00023125"/>
    </source>
</evidence>
<evidence type="ECO:0000313" key="5">
    <source>
        <dbReference type="EMBL" id="ADI75090.1"/>
    </source>
</evidence>
<feature type="domain" description="HVO-2833 C-terminal" evidence="4">
    <location>
        <begin position="194"/>
        <end position="295"/>
    </location>
</feature>
<reference evidence="5 6" key="1">
    <citation type="submission" date="2010-06" db="EMBL/GenBank/DDBJ databases">
        <title>Complete sequence plasmid of Methanohalobium evestigatum Z-7303.</title>
        <authorList>
            <consortium name="US DOE Joint Genome Institute"/>
            <person name="Lucas S."/>
            <person name="Copeland A."/>
            <person name="Lapidus A."/>
            <person name="Cheng J.-F."/>
            <person name="Bruce D."/>
            <person name="Goodwin L."/>
            <person name="Pitluck S."/>
            <person name="Saunders E."/>
            <person name="Detter J.C."/>
            <person name="Han C."/>
            <person name="Tapia R."/>
            <person name="Land M."/>
            <person name="Hauser L."/>
            <person name="Kyrpides N."/>
            <person name="Mikhailova N."/>
            <person name="Sieprawska-Lupa M."/>
            <person name="Whitman W.B."/>
            <person name="Anderson I."/>
            <person name="Woyke T."/>
        </authorList>
    </citation>
    <scope>NUCLEOTIDE SEQUENCE [LARGE SCALE GENOMIC DNA]</scope>
    <source>
        <strain evidence="6">ATCC BAA-1072 / DSM 3721 / NBRC 107634 / OCM 161 / Z-7303</strain>
        <plasmid evidence="6">Plasmid pMETEV01</plasmid>
    </source>
</reference>
<keyword evidence="2" id="KW-0238">DNA-binding</keyword>
<proteinExistence type="predicted"/>
<keyword evidence="6" id="KW-1185">Reference proteome</keyword>
<evidence type="ECO:0000256" key="3">
    <source>
        <dbReference type="ARBA" id="ARBA00023163"/>
    </source>
</evidence>
<evidence type="ECO:0000313" key="6">
    <source>
        <dbReference type="Proteomes" id="UP000000391"/>
    </source>
</evidence>
<evidence type="ECO:0000259" key="4">
    <source>
        <dbReference type="Pfam" id="PF24271"/>
    </source>
</evidence>
<dbReference type="PANTHER" id="PTHR33154">
    <property type="entry name" value="TRANSCRIPTIONAL REGULATOR, ARSR FAMILY"/>
    <property type="match status" value="1"/>
</dbReference>
<protein>
    <recommendedName>
        <fullName evidence="4">HVO-2833 C-terminal domain-containing protein</fullName>
    </recommendedName>
</protein>
<keyword evidence="5" id="KW-0614">Plasmid</keyword>
<dbReference type="KEGG" id="mev:Metev_2272"/>
<dbReference type="InterPro" id="IPR051081">
    <property type="entry name" value="HTH_MetalResp_TranReg"/>
</dbReference>
<dbReference type="Proteomes" id="UP000000391">
    <property type="component" value="Plasmid pMETEV01"/>
</dbReference>
<evidence type="ECO:0000256" key="1">
    <source>
        <dbReference type="ARBA" id="ARBA00023015"/>
    </source>
</evidence>
<keyword evidence="1" id="KW-0805">Transcription regulation</keyword>
<keyword evidence="3" id="KW-0804">Transcription</keyword>
<dbReference type="EMBL" id="CP002070">
    <property type="protein sequence ID" value="ADI75090.1"/>
    <property type="molecule type" value="Genomic_DNA"/>
</dbReference>
<name>D7EBW8_METEZ</name>